<sequence length="332" mass="38884">MAAPCKHWILHRQICCRCRSPVKTYDTNKRVAKATSLYPNCRHRMYQNRLCCRCGSFLDIWDFARAFNYIAKSLQMSPAFEAVTKQQKLRIGLGKRKLHLVLSLEHTLIDHINVSKLSEIDRYHLIKEADSGSRDDLFIFRKENFYSSDALVKFRPFVREFLREANEIFTMHVFTNYGPGHAKKVVKLLDPHMIYFGNRIITSRDSNGGLKSVELVLAEPRGVLVVDYDHRLWVKRDHRHVIVMSKYVYFKDISNEIGVLAKTLNFLKMSLKGDNKLVDFEGKREETPDDDHRLLLKVIFESLKVLHNLFFNGRYQDVIPLLPRVFYAVKFA</sequence>
<evidence type="ECO:0000256" key="3">
    <source>
        <dbReference type="ARBA" id="ARBA00022801"/>
    </source>
</evidence>
<comment type="caution">
    <text evidence="8">The sequence shown here is derived from an EMBL/GenBank/DDBJ whole genome shotgun (WGS) entry which is preliminary data.</text>
</comment>
<evidence type="ECO:0000256" key="5">
    <source>
        <dbReference type="ARBA" id="ARBA00047761"/>
    </source>
</evidence>
<keyword evidence="9" id="KW-1185">Reference proteome</keyword>
<dbReference type="PANTHER" id="PTHR23081">
    <property type="entry name" value="RNA POLYMERASE II CTD PHOSPHATASE"/>
    <property type="match status" value="1"/>
</dbReference>
<dbReference type="SUPFAM" id="SSF56784">
    <property type="entry name" value="HAD-like"/>
    <property type="match status" value="1"/>
</dbReference>
<comment type="catalytic activity">
    <reaction evidence="5">
        <text>O-phospho-L-seryl-[protein] + H2O = L-seryl-[protein] + phosphate</text>
        <dbReference type="Rhea" id="RHEA:20629"/>
        <dbReference type="Rhea" id="RHEA-COMP:9863"/>
        <dbReference type="Rhea" id="RHEA-COMP:11604"/>
        <dbReference type="ChEBI" id="CHEBI:15377"/>
        <dbReference type="ChEBI" id="CHEBI:29999"/>
        <dbReference type="ChEBI" id="CHEBI:43474"/>
        <dbReference type="ChEBI" id="CHEBI:83421"/>
        <dbReference type="EC" id="3.1.3.16"/>
    </reaction>
</comment>
<evidence type="ECO:0000313" key="9">
    <source>
        <dbReference type="Proteomes" id="UP001558713"/>
    </source>
</evidence>
<accession>A0ABD0ZZF2</accession>
<dbReference type="Proteomes" id="UP001558713">
    <property type="component" value="Unassembled WGS sequence"/>
</dbReference>
<dbReference type="Gene3D" id="3.40.50.1000">
    <property type="entry name" value="HAD superfamily/HAD-like"/>
    <property type="match status" value="1"/>
</dbReference>
<comment type="catalytic activity">
    <reaction evidence="6">
        <text>O-phospho-L-threonyl-[protein] + H2O = L-threonyl-[protein] + phosphate</text>
        <dbReference type="Rhea" id="RHEA:47004"/>
        <dbReference type="Rhea" id="RHEA-COMP:11060"/>
        <dbReference type="Rhea" id="RHEA-COMP:11605"/>
        <dbReference type="ChEBI" id="CHEBI:15377"/>
        <dbReference type="ChEBI" id="CHEBI:30013"/>
        <dbReference type="ChEBI" id="CHEBI:43474"/>
        <dbReference type="ChEBI" id="CHEBI:61977"/>
        <dbReference type="EC" id="3.1.3.16"/>
    </reaction>
</comment>
<evidence type="ECO:0000256" key="4">
    <source>
        <dbReference type="ARBA" id="ARBA00023242"/>
    </source>
</evidence>
<keyword evidence="4" id="KW-0539">Nucleus</keyword>
<protein>
    <recommendedName>
        <fullName evidence="2">protein-serine/threonine phosphatase</fullName>
        <ecNumber evidence="2">3.1.3.16</ecNumber>
    </recommendedName>
</protein>
<organism evidence="8 9">
    <name type="scientific">Cardamine amara subsp. amara</name>
    <dbReference type="NCBI Taxonomy" id="228776"/>
    <lineage>
        <taxon>Eukaryota</taxon>
        <taxon>Viridiplantae</taxon>
        <taxon>Streptophyta</taxon>
        <taxon>Embryophyta</taxon>
        <taxon>Tracheophyta</taxon>
        <taxon>Spermatophyta</taxon>
        <taxon>Magnoliopsida</taxon>
        <taxon>eudicotyledons</taxon>
        <taxon>Gunneridae</taxon>
        <taxon>Pentapetalae</taxon>
        <taxon>rosids</taxon>
        <taxon>malvids</taxon>
        <taxon>Brassicales</taxon>
        <taxon>Brassicaceae</taxon>
        <taxon>Cardamineae</taxon>
        <taxon>Cardamine</taxon>
    </lineage>
</organism>
<feature type="domain" description="FCP1 homology" evidence="7">
    <location>
        <begin position="93"/>
        <end position="270"/>
    </location>
</feature>
<proteinExistence type="predicted"/>
<evidence type="ECO:0000256" key="2">
    <source>
        <dbReference type="ARBA" id="ARBA00013081"/>
    </source>
</evidence>
<evidence type="ECO:0000256" key="6">
    <source>
        <dbReference type="ARBA" id="ARBA00048336"/>
    </source>
</evidence>
<dbReference type="AlphaFoldDB" id="A0ABD0ZZF2"/>
<keyword evidence="3" id="KW-0378">Hydrolase</keyword>
<dbReference type="GO" id="GO:0005634">
    <property type="term" value="C:nucleus"/>
    <property type="evidence" value="ECO:0007669"/>
    <property type="project" value="UniProtKB-SubCell"/>
</dbReference>
<evidence type="ECO:0000259" key="7">
    <source>
        <dbReference type="PROSITE" id="PS50969"/>
    </source>
</evidence>
<dbReference type="InterPro" id="IPR036412">
    <property type="entry name" value="HAD-like_sf"/>
</dbReference>
<dbReference type="Pfam" id="PF03031">
    <property type="entry name" value="NIF"/>
    <property type="match status" value="1"/>
</dbReference>
<dbReference type="InterPro" id="IPR004274">
    <property type="entry name" value="FCP1_dom"/>
</dbReference>
<dbReference type="EMBL" id="JBANAX010000637">
    <property type="protein sequence ID" value="KAL1199879.1"/>
    <property type="molecule type" value="Genomic_DNA"/>
</dbReference>
<name>A0ABD0ZZF2_CARAN</name>
<dbReference type="PANTHER" id="PTHR23081:SF21">
    <property type="entry name" value="RNA POLYMERASE II C-TERMINAL DOMAIN PHOSPHATASE-LIKE-RELATED"/>
    <property type="match status" value="1"/>
</dbReference>
<dbReference type="EC" id="3.1.3.16" evidence="2"/>
<evidence type="ECO:0000313" key="8">
    <source>
        <dbReference type="EMBL" id="KAL1199879.1"/>
    </source>
</evidence>
<dbReference type="PROSITE" id="PS50969">
    <property type="entry name" value="FCP1"/>
    <property type="match status" value="1"/>
</dbReference>
<dbReference type="GO" id="GO:0004722">
    <property type="term" value="F:protein serine/threonine phosphatase activity"/>
    <property type="evidence" value="ECO:0007669"/>
    <property type="project" value="UniProtKB-EC"/>
</dbReference>
<comment type="subcellular location">
    <subcellularLocation>
        <location evidence="1">Nucleus</location>
    </subcellularLocation>
</comment>
<dbReference type="SMART" id="SM00577">
    <property type="entry name" value="CPDc"/>
    <property type="match status" value="1"/>
</dbReference>
<dbReference type="InterPro" id="IPR023214">
    <property type="entry name" value="HAD_sf"/>
</dbReference>
<evidence type="ECO:0000256" key="1">
    <source>
        <dbReference type="ARBA" id="ARBA00004123"/>
    </source>
</evidence>
<gene>
    <name evidence="8" type="ORF">V5N11_013130</name>
</gene>
<dbReference type="InterPro" id="IPR039189">
    <property type="entry name" value="Fcp1"/>
</dbReference>
<reference evidence="8 9" key="1">
    <citation type="submission" date="2024-04" db="EMBL/GenBank/DDBJ databases">
        <title>Genome assembly C_amara_ONT_v2.</title>
        <authorList>
            <person name="Yant L."/>
            <person name="Moore C."/>
            <person name="Slenker M."/>
        </authorList>
    </citation>
    <scope>NUCLEOTIDE SEQUENCE [LARGE SCALE GENOMIC DNA]</scope>
    <source>
        <tissue evidence="8">Leaf</tissue>
    </source>
</reference>